<sequence>MPIPAFLTDAIRHVLGALRGAPEVERGTQIFAVECYRTVHLGRTPAGGPHPLNASRTASGLLIFIPLPDGKYCLYLTATNDPVHVMQPVHAMQVVRSWAVRLVAYEPETTVVWIDETSNKVFQVKFYTVTTFRSIRMKLSWVALFVLFLVCMICVLVSV</sequence>
<dbReference type="Proteomes" id="UP000814176">
    <property type="component" value="Unassembled WGS sequence"/>
</dbReference>
<gene>
    <name evidence="2" type="ORF">C8Q71DRAFT_854375</name>
</gene>
<evidence type="ECO:0000256" key="1">
    <source>
        <dbReference type="SAM" id="Phobius"/>
    </source>
</evidence>
<dbReference type="EMBL" id="JADCUA010000003">
    <property type="protein sequence ID" value="KAH9842023.1"/>
    <property type="molecule type" value="Genomic_DNA"/>
</dbReference>
<dbReference type="RefSeq" id="XP_047783322.1">
    <property type="nucleotide sequence ID" value="XM_047927040.1"/>
</dbReference>
<name>A0ABQ8KVG1_9APHY</name>
<protein>
    <submittedName>
        <fullName evidence="2">Uncharacterized protein</fullName>
    </submittedName>
</protein>
<proteinExistence type="predicted"/>
<reference evidence="2 3" key="1">
    <citation type="journal article" date="2021" name="Environ. Microbiol.">
        <title>Gene family expansions and transcriptome signatures uncover fungal adaptations to wood decay.</title>
        <authorList>
            <person name="Hage H."/>
            <person name="Miyauchi S."/>
            <person name="Viragh M."/>
            <person name="Drula E."/>
            <person name="Min B."/>
            <person name="Chaduli D."/>
            <person name="Navarro D."/>
            <person name="Favel A."/>
            <person name="Norest M."/>
            <person name="Lesage-Meessen L."/>
            <person name="Balint B."/>
            <person name="Merenyi Z."/>
            <person name="de Eugenio L."/>
            <person name="Morin E."/>
            <person name="Martinez A.T."/>
            <person name="Baldrian P."/>
            <person name="Stursova M."/>
            <person name="Martinez M.J."/>
            <person name="Novotny C."/>
            <person name="Magnuson J.K."/>
            <person name="Spatafora J.W."/>
            <person name="Maurice S."/>
            <person name="Pangilinan J."/>
            <person name="Andreopoulos W."/>
            <person name="LaButti K."/>
            <person name="Hundley H."/>
            <person name="Na H."/>
            <person name="Kuo A."/>
            <person name="Barry K."/>
            <person name="Lipzen A."/>
            <person name="Henrissat B."/>
            <person name="Riley R."/>
            <person name="Ahrendt S."/>
            <person name="Nagy L.G."/>
            <person name="Grigoriev I.V."/>
            <person name="Martin F."/>
            <person name="Rosso M.N."/>
        </authorList>
    </citation>
    <scope>NUCLEOTIDE SEQUENCE [LARGE SCALE GENOMIC DNA]</scope>
    <source>
        <strain evidence="2 3">CIRM-BRFM 1785</strain>
    </source>
</reference>
<keyword evidence="1" id="KW-1133">Transmembrane helix</keyword>
<comment type="caution">
    <text evidence="2">The sequence shown here is derived from an EMBL/GenBank/DDBJ whole genome shotgun (WGS) entry which is preliminary data.</text>
</comment>
<keyword evidence="1" id="KW-0472">Membrane</keyword>
<organism evidence="2 3">
    <name type="scientific">Rhodofomes roseus</name>
    <dbReference type="NCBI Taxonomy" id="34475"/>
    <lineage>
        <taxon>Eukaryota</taxon>
        <taxon>Fungi</taxon>
        <taxon>Dikarya</taxon>
        <taxon>Basidiomycota</taxon>
        <taxon>Agaricomycotina</taxon>
        <taxon>Agaricomycetes</taxon>
        <taxon>Polyporales</taxon>
        <taxon>Rhodofomes</taxon>
    </lineage>
</organism>
<dbReference type="GeneID" id="72007772"/>
<feature type="transmembrane region" description="Helical" evidence="1">
    <location>
        <begin position="139"/>
        <end position="158"/>
    </location>
</feature>
<keyword evidence="1" id="KW-0812">Transmembrane</keyword>
<evidence type="ECO:0000313" key="3">
    <source>
        <dbReference type="Proteomes" id="UP000814176"/>
    </source>
</evidence>
<evidence type="ECO:0000313" key="2">
    <source>
        <dbReference type="EMBL" id="KAH9842023.1"/>
    </source>
</evidence>
<keyword evidence="3" id="KW-1185">Reference proteome</keyword>
<accession>A0ABQ8KVG1</accession>